<sequence>MPPPPKIPPLHFNLVYTTPPSSKEAPVIPRRCQLPWRRVLSGEFINSLDFDAEQFGAVLPPDTFQEFQELDENFVQFTKTGVQGRCLFLIYDRGFMECEIWVMKEYGVKEYWTKQFVINAYNSPHVLSWNSYQPLVVLSNGEVLMLIDYDTISCYNHKRKYFRGTKFLKISSPFVALDAIAYTPCFVFLYDVAKGEQISRYYNIILKLAYALSI</sequence>
<protein>
    <submittedName>
        <fullName evidence="1">F-box and associated interaction domains-containing protein</fullName>
    </submittedName>
</protein>
<dbReference type="Proteomes" id="UP000436088">
    <property type="component" value="Unassembled WGS sequence"/>
</dbReference>
<evidence type="ECO:0000313" key="2">
    <source>
        <dbReference type="Proteomes" id="UP000436088"/>
    </source>
</evidence>
<keyword evidence="2" id="KW-1185">Reference proteome</keyword>
<reference evidence="1" key="1">
    <citation type="submission" date="2019-09" db="EMBL/GenBank/DDBJ databases">
        <title>Draft genome information of white flower Hibiscus syriacus.</title>
        <authorList>
            <person name="Kim Y.-M."/>
        </authorList>
    </citation>
    <scope>NUCLEOTIDE SEQUENCE [LARGE SCALE GENOMIC DNA]</scope>
    <source>
        <strain evidence="1">YM2019G1</strain>
    </source>
</reference>
<proteinExistence type="predicted"/>
<dbReference type="EMBL" id="VEPZ02000032">
    <property type="protein sequence ID" value="KAE8735620.1"/>
    <property type="molecule type" value="Genomic_DNA"/>
</dbReference>
<gene>
    <name evidence="1" type="ORF">F3Y22_tig00000340pilonHSYRG00823</name>
</gene>
<accession>A0A6A3D1Y7</accession>
<evidence type="ECO:0000313" key="1">
    <source>
        <dbReference type="EMBL" id="KAE8735620.1"/>
    </source>
</evidence>
<comment type="caution">
    <text evidence="1">The sequence shown here is derived from an EMBL/GenBank/DDBJ whole genome shotgun (WGS) entry which is preliminary data.</text>
</comment>
<organism evidence="1 2">
    <name type="scientific">Hibiscus syriacus</name>
    <name type="common">Rose of Sharon</name>
    <dbReference type="NCBI Taxonomy" id="106335"/>
    <lineage>
        <taxon>Eukaryota</taxon>
        <taxon>Viridiplantae</taxon>
        <taxon>Streptophyta</taxon>
        <taxon>Embryophyta</taxon>
        <taxon>Tracheophyta</taxon>
        <taxon>Spermatophyta</taxon>
        <taxon>Magnoliopsida</taxon>
        <taxon>eudicotyledons</taxon>
        <taxon>Gunneridae</taxon>
        <taxon>Pentapetalae</taxon>
        <taxon>rosids</taxon>
        <taxon>malvids</taxon>
        <taxon>Malvales</taxon>
        <taxon>Malvaceae</taxon>
        <taxon>Malvoideae</taxon>
        <taxon>Hibiscus</taxon>
    </lineage>
</organism>
<name>A0A6A3D1Y7_HIBSY</name>
<dbReference type="AlphaFoldDB" id="A0A6A3D1Y7"/>